<dbReference type="Gene3D" id="1.10.10.10">
    <property type="entry name" value="Winged helix-like DNA-binding domain superfamily/Winged helix DNA-binding domain"/>
    <property type="match status" value="1"/>
</dbReference>
<gene>
    <name evidence="5" type="ORF">SAMN05216418_2632</name>
</gene>
<evidence type="ECO:0000256" key="2">
    <source>
        <dbReference type="ARBA" id="ARBA00023125"/>
    </source>
</evidence>
<dbReference type="OrthoDB" id="4164516at2"/>
<organism evidence="5 6">
    <name type="scientific">Microbacterium enclense</name>
    <dbReference type="NCBI Taxonomy" id="993073"/>
    <lineage>
        <taxon>Bacteria</taxon>
        <taxon>Bacillati</taxon>
        <taxon>Actinomycetota</taxon>
        <taxon>Actinomycetes</taxon>
        <taxon>Micrococcales</taxon>
        <taxon>Microbacteriaceae</taxon>
        <taxon>Microbacterium</taxon>
    </lineage>
</organism>
<dbReference type="SUPFAM" id="SSF48008">
    <property type="entry name" value="GntR ligand-binding domain-like"/>
    <property type="match status" value="1"/>
</dbReference>
<dbReference type="InterPro" id="IPR036390">
    <property type="entry name" value="WH_DNA-bd_sf"/>
</dbReference>
<feature type="domain" description="GntR C-terminal" evidence="4">
    <location>
        <begin position="100"/>
        <end position="224"/>
    </location>
</feature>
<sequence length="236" mass="24843">MTTERADAASLHDALVERLGSAIVRGDLAAGSRLITAELSTGSSRGAGREAVRVLQSLGLVRVKRKTGVEVLPATEWNVYAPEIIAWRLAGPGRDAQLRELSALRGAIEPLAARAAAASATDAQRRELVAAVMEMARTERDADGAEYLAADVRFHRTLLAASGNAMFAALGSVVESVLVGRTLHDLMPHDANPHAVRWHQDVAFAVTAGRADEAAHAMGLIVREAGEAMASVTAAQ</sequence>
<evidence type="ECO:0000256" key="1">
    <source>
        <dbReference type="ARBA" id="ARBA00023015"/>
    </source>
</evidence>
<evidence type="ECO:0000259" key="4">
    <source>
        <dbReference type="SMART" id="SM00895"/>
    </source>
</evidence>
<dbReference type="SUPFAM" id="SSF46785">
    <property type="entry name" value="Winged helix' DNA-binding domain"/>
    <property type="match status" value="1"/>
</dbReference>
<keyword evidence="2 5" id="KW-0238">DNA-binding</keyword>
<dbReference type="InterPro" id="IPR008920">
    <property type="entry name" value="TF_FadR/GntR_C"/>
</dbReference>
<dbReference type="EMBL" id="FMYG01000006">
    <property type="protein sequence ID" value="SDC63492.1"/>
    <property type="molecule type" value="Genomic_DNA"/>
</dbReference>
<dbReference type="Pfam" id="PF07729">
    <property type="entry name" value="FCD"/>
    <property type="match status" value="1"/>
</dbReference>
<dbReference type="PANTHER" id="PTHR43537">
    <property type="entry name" value="TRANSCRIPTIONAL REGULATOR, GNTR FAMILY"/>
    <property type="match status" value="1"/>
</dbReference>
<accession>A0A1G6N6K0</accession>
<dbReference type="AlphaFoldDB" id="A0A1G6N6K0"/>
<dbReference type="SMART" id="SM00895">
    <property type="entry name" value="FCD"/>
    <property type="match status" value="1"/>
</dbReference>
<dbReference type="RefSeq" id="WP_058232804.1">
    <property type="nucleotide sequence ID" value="NZ_FMYG01000006.1"/>
</dbReference>
<dbReference type="InterPro" id="IPR036388">
    <property type="entry name" value="WH-like_DNA-bd_sf"/>
</dbReference>
<keyword evidence="1" id="KW-0805">Transcription regulation</keyword>
<name>A0A1G6N6K0_9MICO</name>
<protein>
    <submittedName>
        <fullName evidence="5">DNA-binding transcriptional regulator, FadR family</fullName>
    </submittedName>
</protein>
<dbReference type="Proteomes" id="UP000183203">
    <property type="component" value="Unassembled WGS sequence"/>
</dbReference>
<proteinExistence type="predicted"/>
<keyword evidence="3" id="KW-0804">Transcription</keyword>
<dbReference type="STRING" id="993073.AS029_11780"/>
<reference evidence="5 6" key="1">
    <citation type="submission" date="2016-09" db="EMBL/GenBank/DDBJ databases">
        <authorList>
            <person name="Capua I."/>
            <person name="De Benedictis P."/>
            <person name="Joannis T."/>
            <person name="Lombin L.H."/>
            <person name="Cattoli G."/>
        </authorList>
    </citation>
    <scope>NUCLEOTIDE SEQUENCE [LARGE SCALE GENOMIC DNA]</scope>
    <source>
        <strain evidence="5 6">NIO-1002</strain>
    </source>
</reference>
<dbReference type="InterPro" id="IPR011711">
    <property type="entry name" value="GntR_C"/>
</dbReference>
<evidence type="ECO:0000256" key="3">
    <source>
        <dbReference type="ARBA" id="ARBA00023163"/>
    </source>
</evidence>
<dbReference type="PANTHER" id="PTHR43537:SF44">
    <property type="entry name" value="GNTR FAMILY REGULATORY PROTEIN"/>
    <property type="match status" value="1"/>
</dbReference>
<dbReference type="GO" id="GO:0003677">
    <property type="term" value="F:DNA binding"/>
    <property type="evidence" value="ECO:0007669"/>
    <property type="project" value="UniProtKB-KW"/>
</dbReference>
<evidence type="ECO:0000313" key="6">
    <source>
        <dbReference type="Proteomes" id="UP000183203"/>
    </source>
</evidence>
<dbReference type="Gene3D" id="1.20.120.530">
    <property type="entry name" value="GntR ligand-binding domain-like"/>
    <property type="match status" value="1"/>
</dbReference>
<evidence type="ECO:0000313" key="5">
    <source>
        <dbReference type="EMBL" id="SDC63492.1"/>
    </source>
</evidence>